<dbReference type="GO" id="GO:0006355">
    <property type="term" value="P:regulation of DNA-templated transcription"/>
    <property type="evidence" value="ECO:0007669"/>
    <property type="project" value="InterPro"/>
</dbReference>
<dbReference type="PANTHER" id="PTHR48111">
    <property type="entry name" value="REGULATOR OF RPOS"/>
    <property type="match status" value="1"/>
</dbReference>
<dbReference type="Gene3D" id="1.10.10.10">
    <property type="entry name" value="Winged helix-like DNA-binding domain superfamily/Winged helix DNA-binding domain"/>
    <property type="match status" value="1"/>
</dbReference>
<dbReference type="SMART" id="SM00862">
    <property type="entry name" value="Trans_reg_C"/>
    <property type="match status" value="1"/>
</dbReference>
<dbReference type="GO" id="GO:0000976">
    <property type="term" value="F:transcription cis-regulatory region binding"/>
    <property type="evidence" value="ECO:0007669"/>
    <property type="project" value="TreeGrafter"/>
</dbReference>
<dbReference type="SUPFAM" id="SSF52172">
    <property type="entry name" value="CheY-like"/>
    <property type="match status" value="1"/>
</dbReference>
<evidence type="ECO:0000259" key="9">
    <source>
        <dbReference type="PROSITE" id="PS51755"/>
    </source>
</evidence>
<dbReference type="GO" id="GO:0000156">
    <property type="term" value="F:phosphorelay response regulator activity"/>
    <property type="evidence" value="ECO:0007669"/>
    <property type="project" value="TreeGrafter"/>
</dbReference>
<evidence type="ECO:0000313" key="11">
    <source>
        <dbReference type="EMBL" id="TDR41328.1"/>
    </source>
</evidence>
<dbReference type="EMBL" id="SNZG01000006">
    <property type="protein sequence ID" value="TDR41328.1"/>
    <property type="molecule type" value="Genomic_DNA"/>
</dbReference>
<keyword evidence="4 7" id="KW-0238">DNA-binding</keyword>
<dbReference type="OrthoDB" id="9802426at2"/>
<evidence type="ECO:0000313" key="13">
    <source>
        <dbReference type="Proteomes" id="UP000294641"/>
    </source>
</evidence>
<evidence type="ECO:0000256" key="2">
    <source>
        <dbReference type="ARBA" id="ARBA00023012"/>
    </source>
</evidence>
<reference evidence="10 12" key="1">
    <citation type="submission" date="2018-06" db="EMBL/GenBank/DDBJ databases">
        <authorList>
            <consortium name="Pathogen Informatics"/>
            <person name="Doyle S."/>
        </authorList>
    </citation>
    <scope>NUCLEOTIDE SEQUENCE [LARGE SCALE GENOMIC DNA]</scope>
    <source>
        <strain evidence="10 12">NCTC10597</strain>
    </source>
</reference>
<comment type="caution">
    <text evidence="10">The sequence shown here is derived from an EMBL/GenBank/DDBJ whole genome shotgun (WGS) entry which is preliminary data.</text>
</comment>
<evidence type="ECO:0000259" key="8">
    <source>
        <dbReference type="PROSITE" id="PS50110"/>
    </source>
</evidence>
<feature type="domain" description="OmpR/PhoB-type" evidence="9">
    <location>
        <begin position="126"/>
        <end position="223"/>
    </location>
</feature>
<dbReference type="InterPro" id="IPR039420">
    <property type="entry name" value="WalR-like"/>
</dbReference>
<dbReference type="PROSITE" id="PS50110">
    <property type="entry name" value="RESPONSE_REGULATORY"/>
    <property type="match status" value="1"/>
</dbReference>
<dbReference type="Proteomes" id="UP000294641">
    <property type="component" value="Unassembled WGS sequence"/>
</dbReference>
<keyword evidence="1 6" id="KW-0597">Phosphoprotein</keyword>
<dbReference type="InterPro" id="IPR001867">
    <property type="entry name" value="OmpR/PhoB-type_DNA-bd"/>
</dbReference>
<evidence type="ECO:0000256" key="6">
    <source>
        <dbReference type="PROSITE-ProRule" id="PRU00169"/>
    </source>
</evidence>
<evidence type="ECO:0000313" key="10">
    <source>
        <dbReference type="EMBL" id="STX09833.1"/>
    </source>
</evidence>
<keyword evidence="3" id="KW-0805">Transcription regulation</keyword>
<dbReference type="Gene3D" id="6.10.250.690">
    <property type="match status" value="1"/>
</dbReference>
<dbReference type="PANTHER" id="PTHR48111:SF50">
    <property type="entry name" value="KDP OPERON TRANSCRIPTIONAL REGULATORY PROTEIN KDPE"/>
    <property type="match status" value="1"/>
</dbReference>
<evidence type="ECO:0000256" key="3">
    <source>
        <dbReference type="ARBA" id="ARBA00023015"/>
    </source>
</evidence>
<dbReference type="PROSITE" id="PS51755">
    <property type="entry name" value="OMPR_PHOB"/>
    <property type="match status" value="1"/>
</dbReference>
<gene>
    <name evidence="10" type="primary">kdpE</name>
    <name evidence="11" type="ORF">DFR61_10621</name>
    <name evidence="10" type="ORF">NCTC10597_01535</name>
</gene>
<name>A0A8B4QAR1_9BACL</name>
<dbReference type="AlphaFoldDB" id="A0A8B4QAR1"/>
<keyword evidence="2" id="KW-0902">Two-component regulatory system</keyword>
<dbReference type="Gene3D" id="3.40.50.2300">
    <property type="match status" value="1"/>
</dbReference>
<dbReference type="Pfam" id="PF00486">
    <property type="entry name" value="Trans_reg_C"/>
    <property type="match status" value="1"/>
</dbReference>
<feature type="domain" description="Response regulatory" evidence="8">
    <location>
        <begin position="3"/>
        <end position="116"/>
    </location>
</feature>
<keyword evidence="5" id="KW-0804">Transcription</keyword>
<organism evidence="10 12">
    <name type="scientific">Kurthia zopfii</name>
    <dbReference type="NCBI Taxonomy" id="1650"/>
    <lineage>
        <taxon>Bacteria</taxon>
        <taxon>Bacillati</taxon>
        <taxon>Bacillota</taxon>
        <taxon>Bacilli</taxon>
        <taxon>Bacillales</taxon>
        <taxon>Caryophanaceae</taxon>
        <taxon>Kurthia</taxon>
    </lineage>
</organism>
<protein>
    <submittedName>
        <fullName evidence="10">KDP operon transcriptional regulatory protein KdpE</fullName>
    </submittedName>
    <submittedName>
        <fullName evidence="11">Two-component system KDP operon response regulator KdpE</fullName>
    </submittedName>
</protein>
<proteinExistence type="predicted"/>
<feature type="modified residue" description="4-aspartylphosphate" evidence="6">
    <location>
        <position position="52"/>
    </location>
</feature>
<evidence type="ECO:0000256" key="5">
    <source>
        <dbReference type="ARBA" id="ARBA00023163"/>
    </source>
</evidence>
<feature type="DNA-binding region" description="OmpR/PhoB-type" evidence="7">
    <location>
        <begin position="126"/>
        <end position="223"/>
    </location>
</feature>
<dbReference type="GO" id="GO:0032993">
    <property type="term" value="C:protein-DNA complex"/>
    <property type="evidence" value="ECO:0007669"/>
    <property type="project" value="TreeGrafter"/>
</dbReference>
<keyword evidence="13" id="KW-1185">Reference proteome</keyword>
<evidence type="ECO:0000313" key="12">
    <source>
        <dbReference type="Proteomes" id="UP000254330"/>
    </source>
</evidence>
<dbReference type="GO" id="GO:0005829">
    <property type="term" value="C:cytosol"/>
    <property type="evidence" value="ECO:0007669"/>
    <property type="project" value="TreeGrafter"/>
</dbReference>
<evidence type="ECO:0000256" key="4">
    <source>
        <dbReference type="ARBA" id="ARBA00023125"/>
    </source>
</evidence>
<dbReference type="Pfam" id="PF00072">
    <property type="entry name" value="Response_reg"/>
    <property type="match status" value="1"/>
</dbReference>
<sequence>MKKILIIEDDLAIGNLMKMAFELNQFSYELSVTGQDALQKILSYQPHIIILDLGLPDLDGTEIIKKVRSWSKTPIIVVSARDDETDKIEALDLGADDYITKPFSIDELLARIRVALRRVDEIQPASNLFTNGPLTINFLSQDVCVNEHEIYLTPNEYLLLEVLSRNVGKVLTHNFLLKSIWQDALDTDIPNLRVFMATLRKKLEIADSPLIQTHIRVGYRMIHY</sequence>
<evidence type="ECO:0000256" key="7">
    <source>
        <dbReference type="PROSITE-ProRule" id="PRU01091"/>
    </source>
</evidence>
<evidence type="ECO:0000256" key="1">
    <source>
        <dbReference type="ARBA" id="ARBA00022553"/>
    </source>
</evidence>
<dbReference type="InterPro" id="IPR011006">
    <property type="entry name" value="CheY-like_superfamily"/>
</dbReference>
<accession>A0A8B4QAR1</accession>
<dbReference type="RefSeq" id="WP_109348905.1">
    <property type="nucleotide sequence ID" value="NZ_BJUE01000003.1"/>
</dbReference>
<dbReference type="InterPro" id="IPR036388">
    <property type="entry name" value="WH-like_DNA-bd_sf"/>
</dbReference>
<reference evidence="11 13" key="2">
    <citation type="submission" date="2019-03" db="EMBL/GenBank/DDBJ databases">
        <title>Genomic Encyclopedia of Type Strains, Phase IV (KMG-IV): sequencing the most valuable type-strain genomes for metagenomic binning, comparative biology and taxonomic classification.</title>
        <authorList>
            <person name="Goeker M."/>
        </authorList>
    </citation>
    <scope>NUCLEOTIDE SEQUENCE [LARGE SCALE GENOMIC DNA]</scope>
    <source>
        <strain evidence="11 13">DSM 20580</strain>
    </source>
</reference>
<dbReference type="InterPro" id="IPR001789">
    <property type="entry name" value="Sig_transdc_resp-reg_receiver"/>
</dbReference>
<dbReference type="CDD" id="cd00383">
    <property type="entry name" value="trans_reg_C"/>
    <property type="match status" value="1"/>
</dbReference>
<dbReference type="SMART" id="SM00448">
    <property type="entry name" value="REC"/>
    <property type="match status" value="1"/>
</dbReference>
<dbReference type="EMBL" id="UGNP01000001">
    <property type="protein sequence ID" value="STX09833.1"/>
    <property type="molecule type" value="Genomic_DNA"/>
</dbReference>
<dbReference type="Proteomes" id="UP000254330">
    <property type="component" value="Unassembled WGS sequence"/>
</dbReference>